<dbReference type="AlphaFoldDB" id="A0AAX3ZA39"/>
<reference evidence="1" key="1">
    <citation type="journal article" date="2023" name="J. Antimicrob. Chemother.">
        <title>Emergence of OXA-48-producing Enterobacter hormaechei in a Swiss companion animal clinic and their genetic relationship to clinical human isolates.</title>
        <authorList>
            <person name="Dona V."/>
            <person name="Nordmann P."/>
            <person name="Kittl S."/>
            <person name="Schuller S."/>
            <person name="Bouvier M."/>
            <person name="Poirel L."/>
            <person name="Endimiani A."/>
            <person name="Perreten V."/>
        </authorList>
    </citation>
    <scope>NUCLEOTIDE SEQUENCE</scope>
    <source>
        <strain evidence="1">Ehh_25</strain>
    </source>
</reference>
<dbReference type="Gene3D" id="3.40.50.2000">
    <property type="entry name" value="Glycogen Phosphorylase B"/>
    <property type="match status" value="1"/>
</dbReference>
<dbReference type="RefSeq" id="WP_231313145.1">
    <property type="nucleotide sequence ID" value="NZ_CP126748.1"/>
</dbReference>
<geneLocation type="plasmid" evidence="1 2">
    <name>pEh25_3</name>
</geneLocation>
<sequence>MDEVIKRLMFKPYVSLGRSRLKMPQGATAPAERLYILHEGESATLAYFSLSIRTRYPHCDVHYQDIHLPPEPIAPGDVLIVIRYMPRSWQVWLDRQMINIHLIVYFMDDDLLDHQALSALPKSYRKKILKRGAEQHAWISLHCDQLWVSTPYLAKKYRHLDAVLISPSPCVSYLQRQKPVRLAYHGTSAHREEKQWLRSIMEGVLAARENVTFELFGEFDVYKTYRDLPRVKVMHPMSWNNYLAYTMTHEVDIGLAPLLPSEFNAARGAIKFFDFARMGAFGIYTNVAPYSDVISQNVDGLLLENNIDIWVSSLLLLIDNPEKRASLVSQAIQKAQRLSSSLNVKLLCEDVS</sequence>
<dbReference type="EMBL" id="CP126748">
    <property type="protein sequence ID" value="WMB13909.1"/>
    <property type="molecule type" value="Genomic_DNA"/>
</dbReference>
<evidence type="ECO:0000313" key="2">
    <source>
        <dbReference type="Proteomes" id="UP001229386"/>
    </source>
</evidence>
<dbReference type="SUPFAM" id="SSF53756">
    <property type="entry name" value="UDP-Glycosyltransferase/glycogen phosphorylase"/>
    <property type="match status" value="1"/>
</dbReference>
<name>A0AAX3ZA39_9ENTR</name>
<evidence type="ECO:0000313" key="1">
    <source>
        <dbReference type="EMBL" id="WMB13909.1"/>
    </source>
</evidence>
<protein>
    <submittedName>
        <fullName evidence="1">Glycosyltransferase family 1 protein</fullName>
    </submittedName>
</protein>
<proteinExistence type="predicted"/>
<organism evidence="1 2">
    <name type="scientific">Enterobacter hormaechei</name>
    <dbReference type="NCBI Taxonomy" id="158836"/>
    <lineage>
        <taxon>Bacteria</taxon>
        <taxon>Pseudomonadati</taxon>
        <taxon>Pseudomonadota</taxon>
        <taxon>Gammaproteobacteria</taxon>
        <taxon>Enterobacterales</taxon>
        <taxon>Enterobacteriaceae</taxon>
        <taxon>Enterobacter</taxon>
        <taxon>Enterobacter cloacae complex</taxon>
    </lineage>
</organism>
<accession>A0AAX3ZA39</accession>
<dbReference type="Proteomes" id="UP001229386">
    <property type="component" value="Plasmid pEh25_3"/>
</dbReference>
<gene>
    <name evidence="1" type="ORF">QPR60_24900</name>
</gene>
<keyword evidence="1" id="KW-0614">Plasmid</keyword>